<dbReference type="EMBL" id="FOXP01000008">
    <property type="protein sequence ID" value="SFP84414.1"/>
    <property type="molecule type" value="Genomic_DNA"/>
</dbReference>
<dbReference type="Proteomes" id="UP000199586">
    <property type="component" value="Unassembled WGS sequence"/>
</dbReference>
<protein>
    <submittedName>
        <fullName evidence="1">SnoaL-like polyketide cyclase</fullName>
    </submittedName>
</protein>
<name>A0A1I5TMU5_9SPHN</name>
<gene>
    <name evidence="1" type="ORF">SAMN04488241_108161</name>
</gene>
<dbReference type="STRING" id="634430.SAMN04488241_108161"/>
<dbReference type="InterPro" id="IPR009959">
    <property type="entry name" value="Cyclase_SnoaL-like"/>
</dbReference>
<proteinExistence type="predicted"/>
<keyword evidence="2" id="KW-1185">Reference proteome</keyword>
<dbReference type="GO" id="GO:0030638">
    <property type="term" value="P:polyketide metabolic process"/>
    <property type="evidence" value="ECO:0007669"/>
    <property type="project" value="InterPro"/>
</dbReference>
<organism evidence="1 2">
    <name type="scientific">Sphingomonas rubra</name>
    <dbReference type="NCBI Taxonomy" id="634430"/>
    <lineage>
        <taxon>Bacteria</taxon>
        <taxon>Pseudomonadati</taxon>
        <taxon>Pseudomonadota</taxon>
        <taxon>Alphaproteobacteria</taxon>
        <taxon>Sphingomonadales</taxon>
        <taxon>Sphingomonadaceae</taxon>
        <taxon>Sphingomonas</taxon>
    </lineage>
</organism>
<evidence type="ECO:0000313" key="2">
    <source>
        <dbReference type="Proteomes" id="UP000199586"/>
    </source>
</evidence>
<dbReference type="InterPro" id="IPR032710">
    <property type="entry name" value="NTF2-like_dom_sf"/>
</dbReference>
<reference evidence="1 2" key="1">
    <citation type="submission" date="2016-10" db="EMBL/GenBank/DDBJ databases">
        <authorList>
            <person name="de Groot N.N."/>
        </authorList>
    </citation>
    <scope>NUCLEOTIDE SEQUENCE [LARGE SCALE GENOMIC DNA]</scope>
    <source>
        <strain evidence="1 2">CGMCC 1.9113</strain>
    </source>
</reference>
<dbReference type="SUPFAM" id="SSF54427">
    <property type="entry name" value="NTF2-like"/>
    <property type="match status" value="2"/>
</dbReference>
<sequence>MTLSPEARVLRGFAVDFLTSHDPSAVDWVMDPGYRLSIGGHLFDGRDREYLPATAAQLDQFPGLTVTVHDTILGRDGVAMRFTEHGASMRDDGRIAAWRGITLFRLTEERLAHGWAEEDYFARKRQLKSGAADPVSPPALAPWDGPVLAADAATEAVVRSWLPTVLGAPETEGVLMGDPALAALVAPKRVEVSHLFTAGARAAAHLVYHGTYRGGFADVDESLAGEPVALRLAAMIDVAGGAVTRAQVSGDRLGLHRQLLTLQRERFR</sequence>
<accession>A0A1I5TMU5</accession>
<evidence type="ECO:0000313" key="1">
    <source>
        <dbReference type="EMBL" id="SFP84414.1"/>
    </source>
</evidence>
<dbReference type="Gene3D" id="3.10.450.50">
    <property type="match status" value="2"/>
</dbReference>
<dbReference type="RefSeq" id="WP_177200182.1">
    <property type="nucleotide sequence ID" value="NZ_FOXP01000008.1"/>
</dbReference>
<dbReference type="Pfam" id="PF07366">
    <property type="entry name" value="SnoaL"/>
    <property type="match status" value="1"/>
</dbReference>
<dbReference type="AlphaFoldDB" id="A0A1I5TMU5"/>